<evidence type="ECO:0000256" key="1">
    <source>
        <dbReference type="SAM" id="SignalP"/>
    </source>
</evidence>
<evidence type="ECO:0000313" key="3">
    <source>
        <dbReference type="Proteomes" id="UP000295293"/>
    </source>
</evidence>
<feature type="chain" id="PRO_5020248696" evidence="1">
    <location>
        <begin position="22"/>
        <end position="142"/>
    </location>
</feature>
<proteinExistence type="predicted"/>
<feature type="signal peptide" evidence="1">
    <location>
        <begin position="1"/>
        <end position="21"/>
    </location>
</feature>
<reference evidence="2 3" key="1">
    <citation type="submission" date="2019-03" db="EMBL/GenBank/DDBJ databases">
        <title>Genomic Encyclopedia of Type Strains, Phase IV (KMG-IV): sequencing the most valuable type-strain genomes for metagenomic binning, comparative biology and taxonomic classification.</title>
        <authorList>
            <person name="Goeker M."/>
        </authorList>
    </citation>
    <scope>NUCLEOTIDE SEQUENCE [LARGE SCALE GENOMIC DNA]</scope>
    <source>
        <strain evidence="2 3">DSM 21667</strain>
    </source>
</reference>
<dbReference type="AlphaFoldDB" id="A0A4R6Z0A5"/>
<keyword evidence="3" id="KW-1185">Reference proteome</keyword>
<dbReference type="RefSeq" id="WP_133818437.1">
    <property type="nucleotide sequence ID" value="NZ_SNZH01000005.1"/>
</dbReference>
<gene>
    <name evidence="2" type="ORF">DFR29_105105</name>
</gene>
<comment type="caution">
    <text evidence="2">The sequence shown here is derived from an EMBL/GenBank/DDBJ whole genome shotgun (WGS) entry which is preliminary data.</text>
</comment>
<dbReference type="Proteomes" id="UP000295293">
    <property type="component" value="Unassembled WGS sequence"/>
</dbReference>
<protein>
    <submittedName>
        <fullName evidence="2">Uncharacterized protein</fullName>
    </submittedName>
</protein>
<evidence type="ECO:0000313" key="2">
    <source>
        <dbReference type="EMBL" id="TDR44922.1"/>
    </source>
</evidence>
<accession>A0A4R6Z0A5</accession>
<keyword evidence="1" id="KW-0732">Signal</keyword>
<name>A0A4R6Z0A5_9GAMM</name>
<organism evidence="2 3">
    <name type="scientific">Tahibacter aquaticus</name>
    <dbReference type="NCBI Taxonomy" id="520092"/>
    <lineage>
        <taxon>Bacteria</taxon>
        <taxon>Pseudomonadati</taxon>
        <taxon>Pseudomonadota</taxon>
        <taxon>Gammaproteobacteria</taxon>
        <taxon>Lysobacterales</taxon>
        <taxon>Rhodanobacteraceae</taxon>
        <taxon>Tahibacter</taxon>
    </lineage>
</organism>
<sequence>MKSVSLFALSALALAVAAAFALPAAARASAGVAAGSSAVAAAPVAQRRQPLLYALVVSFNSLGAGVSQPHYSSFRTQLGELEAEWGPIERHIVYWGREGEFDVCLPLWEVPQPHRHNFIQDVRDNLEPSGRAYISEQATCGH</sequence>
<dbReference type="EMBL" id="SNZH01000005">
    <property type="protein sequence ID" value="TDR44922.1"/>
    <property type="molecule type" value="Genomic_DNA"/>
</dbReference>